<evidence type="ECO:0000256" key="1">
    <source>
        <dbReference type="ARBA" id="ARBA00004123"/>
    </source>
</evidence>
<dbReference type="AlphaFoldDB" id="A0A9D4X953"/>
<accession>A0A9D4X953</accession>
<dbReference type="GO" id="GO:0003677">
    <property type="term" value="F:DNA binding"/>
    <property type="evidence" value="ECO:0007669"/>
    <property type="project" value="InterPro"/>
</dbReference>
<dbReference type="PRINTS" id="PR01550">
    <property type="entry name" value="TOP6AFAMILY"/>
</dbReference>
<dbReference type="PRINTS" id="PR01551">
    <property type="entry name" value="SPO11HOMOLOG"/>
</dbReference>
<comment type="subcellular location">
    <subcellularLocation>
        <location evidence="1">Nucleus</location>
    </subcellularLocation>
</comment>
<keyword evidence="2" id="KW-0539">Nucleus</keyword>
<feature type="domain" description="Topoisomerase 6 subunit A/Spo11 TOPRIM" evidence="4">
    <location>
        <begin position="175"/>
        <end position="221"/>
    </location>
</feature>
<evidence type="ECO:0000313" key="5">
    <source>
        <dbReference type="EMBL" id="KAI5416711.1"/>
    </source>
</evidence>
<feature type="compositionally biased region" description="Polar residues" evidence="3">
    <location>
        <begin position="35"/>
        <end position="52"/>
    </location>
</feature>
<dbReference type="EMBL" id="JAMSHJ010000004">
    <property type="protein sequence ID" value="KAI5416711.1"/>
    <property type="molecule type" value="Genomic_DNA"/>
</dbReference>
<sequence length="378" mass="43275">MINFEIETGRSKRLKKNGGKVDEIGITTTERDSTHQNQRIHSRFTAESQQRTLTDHSPRSIQKSLHPSRFQLFQFAVWQAGSHTLQGNARSQARSLALCHVESSADCSEAFAREQTLFQERYLLHASICVFGLVMGWIRFVEGKKVFDCISSPNTAHPIPVYVEEIKDIVNVADYILVVEKESVDVELAVFQRLANDQFCNANRCIVISGRGYPDIPTRRCENALPLSKDIMLSSHMPVLFLRLLVENLHIPVYCLVDCDPYGFDILTTYKFGSMQMAYDTKHLRVPEISWLGAFPSDSEKYFVPKQCLLPLTAEDKRKIKAMLLRCYLQREVPQWRLELEMMLEKGVKFEIEALSVHALSFLTESYIPSKIHGQVNI</sequence>
<evidence type="ECO:0000259" key="4">
    <source>
        <dbReference type="Pfam" id="PF21180"/>
    </source>
</evidence>
<evidence type="ECO:0000256" key="2">
    <source>
        <dbReference type="ARBA" id="ARBA00023242"/>
    </source>
</evidence>
<dbReference type="PANTHER" id="PTHR10848">
    <property type="entry name" value="MEIOTIC RECOMBINATION PROTEIN SPO11"/>
    <property type="match status" value="1"/>
</dbReference>
<dbReference type="InterPro" id="IPR002815">
    <property type="entry name" value="Spo11/TopoVI_A"/>
</dbReference>
<dbReference type="InterPro" id="IPR034136">
    <property type="entry name" value="TOPRIM_Topo6A/Spo11"/>
</dbReference>
<evidence type="ECO:0000256" key="3">
    <source>
        <dbReference type="SAM" id="MobiDB-lite"/>
    </source>
</evidence>
<dbReference type="GO" id="GO:0007131">
    <property type="term" value="P:reciprocal meiotic recombination"/>
    <property type="evidence" value="ECO:0007669"/>
    <property type="project" value="TreeGrafter"/>
</dbReference>
<dbReference type="GO" id="GO:0042138">
    <property type="term" value="P:meiotic DNA double-strand break formation"/>
    <property type="evidence" value="ECO:0007669"/>
    <property type="project" value="InterPro"/>
</dbReference>
<reference evidence="5 6" key="1">
    <citation type="journal article" date="2022" name="Nat. Genet.">
        <title>Improved pea reference genome and pan-genome highlight genomic features and evolutionary characteristics.</title>
        <authorList>
            <person name="Yang T."/>
            <person name="Liu R."/>
            <person name="Luo Y."/>
            <person name="Hu S."/>
            <person name="Wang D."/>
            <person name="Wang C."/>
            <person name="Pandey M.K."/>
            <person name="Ge S."/>
            <person name="Xu Q."/>
            <person name="Li N."/>
            <person name="Li G."/>
            <person name="Huang Y."/>
            <person name="Saxena R.K."/>
            <person name="Ji Y."/>
            <person name="Li M."/>
            <person name="Yan X."/>
            <person name="He Y."/>
            <person name="Liu Y."/>
            <person name="Wang X."/>
            <person name="Xiang C."/>
            <person name="Varshney R.K."/>
            <person name="Ding H."/>
            <person name="Gao S."/>
            <person name="Zong X."/>
        </authorList>
    </citation>
    <scope>NUCLEOTIDE SEQUENCE [LARGE SCALE GENOMIC DNA]</scope>
    <source>
        <strain evidence="5 6">cv. Zhongwan 6</strain>
    </source>
</reference>
<dbReference type="Proteomes" id="UP001058974">
    <property type="component" value="Chromosome 4"/>
</dbReference>
<dbReference type="SUPFAM" id="SSF56726">
    <property type="entry name" value="DNA topoisomerase IV, alpha subunit"/>
    <property type="match status" value="1"/>
</dbReference>
<dbReference type="GO" id="GO:0003918">
    <property type="term" value="F:DNA topoisomerase type II (double strand cut, ATP-hydrolyzing) activity"/>
    <property type="evidence" value="ECO:0007669"/>
    <property type="project" value="InterPro"/>
</dbReference>
<dbReference type="InterPro" id="IPR036078">
    <property type="entry name" value="Spo11/TopoVI_A_sf"/>
</dbReference>
<dbReference type="GO" id="GO:0000706">
    <property type="term" value="P:meiotic DNA double-strand break processing"/>
    <property type="evidence" value="ECO:0007669"/>
    <property type="project" value="TreeGrafter"/>
</dbReference>
<dbReference type="CDD" id="cd00223">
    <property type="entry name" value="TOPRIM_TopoIIB_SPO"/>
    <property type="match status" value="1"/>
</dbReference>
<feature type="region of interest" description="Disordered" evidence="3">
    <location>
        <begin position="30"/>
        <end position="61"/>
    </location>
</feature>
<gene>
    <name evidence="5" type="ORF">KIW84_041658</name>
</gene>
<dbReference type="Gene3D" id="3.40.1360.10">
    <property type="match status" value="1"/>
</dbReference>
<keyword evidence="6" id="KW-1185">Reference proteome</keyword>
<dbReference type="Gramene" id="Psat04G0165800-T1">
    <property type="protein sequence ID" value="KAI5416711.1"/>
    <property type="gene ID" value="KIW84_041658"/>
</dbReference>
<proteinExistence type="predicted"/>
<comment type="caution">
    <text evidence="5">The sequence shown here is derived from an EMBL/GenBank/DDBJ whole genome shotgun (WGS) entry which is preliminary data.</text>
</comment>
<protein>
    <recommendedName>
        <fullName evidence="4">Topoisomerase 6 subunit A/Spo11 TOPRIM domain-containing protein</fullName>
    </recommendedName>
</protein>
<dbReference type="Pfam" id="PF21180">
    <property type="entry name" value="TOP6A-Spo11_Toprim"/>
    <property type="match status" value="2"/>
</dbReference>
<feature type="domain" description="Topoisomerase 6 subunit A/Spo11 TOPRIM" evidence="4">
    <location>
        <begin position="240"/>
        <end position="372"/>
    </location>
</feature>
<organism evidence="5 6">
    <name type="scientific">Pisum sativum</name>
    <name type="common">Garden pea</name>
    <name type="synonym">Lathyrus oleraceus</name>
    <dbReference type="NCBI Taxonomy" id="3888"/>
    <lineage>
        <taxon>Eukaryota</taxon>
        <taxon>Viridiplantae</taxon>
        <taxon>Streptophyta</taxon>
        <taxon>Embryophyta</taxon>
        <taxon>Tracheophyta</taxon>
        <taxon>Spermatophyta</taxon>
        <taxon>Magnoliopsida</taxon>
        <taxon>eudicotyledons</taxon>
        <taxon>Gunneridae</taxon>
        <taxon>Pentapetalae</taxon>
        <taxon>rosids</taxon>
        <taxon>fabids</taxon>
        <taxon>Fabales</taxon>
        <taxon>Fabaceae</taxon>
        <taxon>Papilionoideae</taxon>
        <taxon>50 kb inversion clade</taxon>
        <taxon>NPAAA clade</taxon>
        <taxon>Hologalegina</taxon>
        <taxon>IRL clade</taxon>
        <taxon>Fabeae</taxon>
        <taxon>Lathyrus</taxon>
    </lineage>
</organism>
<name>A0A9D4X953_PEA</name>
<evidence type="ECO:0000313" key="6">
    <source>
        <dbReference type="Proteomes" id="UP001058974"/>
    </source>
</evidence>
<dbReference type="PANTHER" id="PTHR10848:SF3">
    <property type="entry name" value="MEIOTIC RECOMBINATION PROTEIN SPO11-1"/>
    <property type="match status" value="1"/>
</dbReference>
<dbReference type="GO" id="GO:0000228">
    <property type="term" value="C:nuclear chromosome"/>
    <property type="evidence" value="ECO:0007669"/>
    <property type="project" value="TreeGrafter"/>
</dbReference>
<dbReference type="InterPro" id="IPR013048">
    <property type="entry name" value="Meiotic_Spo11"/>
</dbReference>